<keyword evidence="5 7" id="KW-0238">DNA-binding</keyword>
<dbReference type="EMBL" id="MGFY01000033">
    <property type="protein sequence ID" value="OGM15624.1"/>
    <property type="molecule type" value="Genomic_DNA"/>
</dbReference>
<keyword evidence="3" id="KW-0677">Repeat</keyword>
<dbReference type="InterPro" id="IPR007159">
    <property type="entry name" value="SpoVT-AbrB_dom"/>
</dbReference>
<dbReference type="GO" id="GO:2000143">
    <property type="term" value="P:negative regulation of DNA-templated transcription initiation"/>
    <property type="evidence" value="ECO:0007669"/>
    <property type="project" value="TreeGrafter"/>
</dbReference>
<dbReference type="InterPro" id="IPR035642">
    <property type="entry name" value="MraZ_N"/>
</dbReference>
<accession>A0A1F7XKN5</accession>
<comment type="subunit">
    <text evidence="7">Forms oligomers.</text>
</comment>
<dbReference type="CDD" id="cd16321">
    <property type="entry name" value="MraZ_C"/>
    <property type="match status" value="1"/>
</dbReference>
<comment type="subcellular location">
    <subcellularLocation>
        <location evidence="7">Cytoplasm</location>
        <location evidence="7">Nucleoid</location>
    </subcellularLocation>
</comment>
<evidence type="ECO:0000256" key="7">
    <source>
        <dbReference type="HAMAP-Rule" id="MF_01008"/>
    </source>
</evidence>
<dbReference type="CDD" id="cd16320">
    <property type="entry name" value="MraZ_N"/>
    <property type="match status" value="1"/>
</dbReference>
<dbReference type="InterPro" id="IPR038619">
    <property type="entry name" value="MraZ_sf"/>
</dbReference>
<dbReference type="Gene3D" id="3.40.1550.20">
    <property type="entry name" value="Transcriptional regulator MraZ domain"/>
    <property type="match status" value="1"/>
</dbReference>
<evidence type="ECO:0000256" key="2">
    <source>
        <dbReference type="ARBA" id="ARBA00022490"/>
    </source>
</evidence>
<sequence>MFRGRYEHTMTDKGRISVPAKFRDVLNDKYGEESLIITNFDRCLIVYPLKEWNEIERRAAELPQFKQEVISFLRHLIGNADDSPIDGQGRILLPQSLRNHAQIKRDVVMIGMLTKFEIWAKEIWDEEESKRAYEEFKRSREILSAQGL</sequence>
<dbReference type="SUPFAM" id="SSF89447">
    <property type="entry name" value="AbrB/MazE/MraZ-like"/>
    <property type="match status" value="1"/>
</dbReference>
<dbReference type="HAMAP" id="MF_01008">
    <property type="entry name" value="MraZ"/>
    <property type="match status" value="1"/>
</dbReference>
<evidence type="ECO:0000313" key="9">
    <source>
        <dbReference type="EMBL" id="OGM15624.1"/>
    </source>
</evidence>
<name>A0A1F7XKN5_9BACT</name>
<dbReference type="PROSITE" id="PS51740">
    <property type="entry name" value="SPOVT_ABRB"/>
    <property type="match status" value="2"/>
</dbReference>
<evidence type="ECO:0000256" key="6">
    <source>
        <dbReference type="ARBA" id="ARBA00023163"/>
    </source>
</evidence>
<evidence type="ECO:0000256" key="3">
    <source>
        <dbReference type="ARBA" id="ARBA00022737"/>
    </source>
</evidence>
<dbReference type="InterPro" id="IPR037914">
    <property type="entry name" value="SpoVT-AbrB_sf"/>
</dbReference>
<proteinExistence type="inferred from homology"/>
<evidence type="ECO:0000259" key="8">
    <source>
        <dbReference type="PROSITE" id="PS51740"/>
    </source>
</evidence>
<keyword evidence="2 7" id="KW-0963">Cytoplasm</keyword>
<dbReference type="Proteomes" id="UP000178401">
    <property type="component" value="Unassembled WGS sequence"/>
</dbReference>
<comment type="caution">
    <text evidence="9">The sequence shown here is derived from an EMBL/GenBank/DDBJ whole genome shotgun (WGS) entry which is preliminary data.</text>
</comment>
<evidence type="ECO:0000256" key="4">
    <source>
        <dbReference type="ARBA" id="ARBA00023015"/>
    </source>
</evidence>
<dbReference type="GO" id="GO:0009295">
    <property type="term" value="C:nucleoid"/>
    <property type="evidence" value="ECO:0007669"/>
    <property type="project" value="UniProtKB-SubCell"/>
</dbReference>
<dbReference type="PANTHER" id="PTHR34701">
    <property type="entry name" value="TRANSCRIPTIONAL REGULATOR MRAZ"/>
    <property type="match status" value="1"/>
</dbReference>
<dbReference type="GO" id="GO:0000976">
    <property type="term" value="F:transcription cis-regulatory region binding"/>
    <property type="evidence" value="ECO:0007669"/>
    <property type="project" value="TreeGrafter"/>
</dbReference>
<feature type="domain" description="SpoVT-AbrB" evidence="8">
    <location>
        <begin position="80"/>
        <end position="123"/>
    </location>
</feature>
<evidence type="ECO:0000313" key="10">
    <source>
        <dbReference type="Proteomes" id="UP000178401"/>
    </source>
</evidence>
<dbReference type="InterPro" id="IPR035644">
    <property type="entry name" value="MraZ_C"/>
</dbReference>
<gene>
    <name evidence="7" type="primary">mraZ</name>
    <name evidence="9" type="ORF">A2V55_00700</name>
</gene>
<organism evidence="9 10">
    <name type="scientific">Candidatus Woesebacteria bacterium RBG_19FT_COMBO_37_29</name>
    <dbReference type="NCBI Taxonomy" id="1802486"/>
    <lineage>
        <taxon>Bacteria</taxon>
        <taxon>Candidatus Woeseibacteriota</taxon>
    </lineage>
</organism>
<dbReference type="GO" id="GO:0003700">
    <property type="term" value="F:DNA-binding transcription factor activity"/>
    <property type="evidence" value="ECO:0007669"/>
    <property type="project" value="UniProtKB-UniRule"/>
</dbReference>
<dbReference type="PANTHER" id="PTHR34701:SF1">
    <property type="entry name" value="TRANSCRIPTIONAL REGULATOR MRAZ"/>
    <property type="match status" value="1"/>
</dbReference>
<reference evidence="9 10" key="1">
    <citation type="journal article" date="2016" name="Nat. Commun.">
        <title>Thousands of microbial genomes shed light on interconnected biogeochemical processes in an aquifer system.</title>
        <authorList>
            <person name="Anantharaman K."/>
            <person name="Brown C.T."/>
            <person name="Hug L.A."/>
            <person name="Sharon I."/>
            <person name="Castelle C.J."/>
            <person name="Probst A.J."/>
            <person name="Thomas B.C."/>
            <person name="Singh A."/>
            <person name="Wilkins M.J."/>
            <person name="Karaoz U."/>
            <person name="Brodie E.L."/>
            <person name="Williams K.H."/>
            <person name="Hubbard S.S."/>
            <person name="Banfield J.F."/>
        </authorList>
    </citation>
    <scope>NUCLEOTIDE SEQUENCE [LARGE SCALE GENOMIC DNA]</scope>
</reference>
<dbReference type="NCBIfam" id="TIGR00242">
    <property type="entry name" value="division/cell wall cluster transcriptional repressor MraZ"/>
    <property type="match status" value="1"/>
</dbReference>
<feature type="domain" description="SpoVT-AbrB" evidence="8">
    <location>
        <begin position="5"/>
        <end position="51"/>
    </location>
</feature>
<protein>
    <recommendedName>
        <fullName evidence="1 7">Transcriptional regulator MraZ</fullName>
    </recommendedName>
</protein>
<keyword evidence="6 7" id="KW-0804">Transcription</keyword>
<dbReference type="GO" id="GO:0005737">
    <property type="term" value="C:cytoplasm"/>
    <property type="evidence" value="ECO:0007669"/>
    <property type="project" value="UniProtKB-UniRule"/>
</dbReference>
<dbReference type="AlphaFoldDB" id="A0A1F7XKN5"/>
<evidence type="ECO:0000256" key="1">
    <source>
        <dbReference type="ARBA" id="ARBA00013860"/>
    </source>
</evidence>
<comment type="similarity">
    <text evidence="7">Belongs to the MraZ family.</text>
</comment>
<dbReference type="InterPro" id="IPR020603">
    <property type="entry name" value="MraZ_dom"/>
</dbReference>
<dbReference type="Pfam" id="PF02381">
    <property type="entry name" value="MraZ"/>
    <property type="match status" value="2"/>
</dbReference>
<dbReference type="InterPro" id="IPR003444">
    <property type="entry name" value="MraZ"/>
</dbReference>
<evidence type="ECO:0000256" key="5">
    <source>
        <dbReference type="ARBA" id="ARBA00023125"/>
    </source>
</evidence>
<keyword evidence="4 7" id="KW-0805">Transcription regulation</keyword>